<keyword evidence="2" id="KW-1185">Reference proteome</keyword>
<feature type="non-terminal residue" evidence="1">
    <location>
        <position position="469"/>
    </location>
</feature>
<sequence>MTKLQHLLEQYQHHFKHLIDTFQQLERLFNDERKFIQLINDEQERLQRRQKTVEDLEDASQFMDQVEECINRCHNDEQRQQRRKQIEQLLTDDRLMNYSQQLSSISMIFDKYRIEFKNICRFNMDCIPRLEQLIQVTDQFIGQCREADHIICNVQEWLNKFRNPPSSPPQTNNQQHNDEDVMNEFEMKRKQLITMQTNYVEKFEKLSFNEASKRLQSKVQFVMNIMDDLMKQQKSANNNENGNVKIESSIHNKRNITNRNHYLAINSKMNMDSELSTLEKDLADLGSSINEMEITFETTDNEQTIPTILERLITINCREYDTQLAGFKKRFDFIRKIAQQEKLNNFQQGRLDYLDNTRTALAKSLEFRVTVLQDLSKLCQDINDNLFRLEAEADRLKPLDNDDLNQKTLPITDSLESMKIKQNSREILSDICALKEKLDISCIRHSDILIGIEEVGACYDELLTLVAEH</sequence>
<comment type="caution">
    <text evidence="1">The sequence shown here is derived from an EMBL/GenBank/DDBJ whole genome shotgun (WGS) entry which is preliminary data.</text>
</comment>
<organism evidence="1 2">
    <name type="scientific">Euroglyphus maynei</name>
    <name type="common">Mayne's house dust mite</name>
    <dbReference type="NCBI Taxonomy" id="6958"/>
    <lineage>
        <taxon>Eukaryota</taxon>
        <taxon>Metazoa</taxon>
        <taxon>Ecdysozoa</taxon>
        <taxon>Arthropoda</taxon>
        <taxon>Chelicerata</taxon>
        <taxon>Arachnida</taxon>
        <taxon>Acari</taxon>
        <taxon>Acariformes</taxon>
        <taxon>Sarcoptiformes</taxon>
        <taxon>Astigmata</taxon>
        <taxon>Psoroptidia</taxon>
        <taxon>Analgoidea</taxon>
        <taxon>Pyroglyphidae</taxon>
        <taxon>Pyroglyphinae</taxon>
        <taxon>Euroglyphus</taxon>
    </lineage>
</organism>
<accession>A0A1Y3B0N0</accession>
<evidence type="ECO:0000313" key="2">
    <source>
        <dbReference type="Proteomes" id="UP000194236"/>
    </source>
</evidence>
<name>A0A1Y3B0N0_EURMA</name>
<proteinExistence type="predicted"/>
<evidence type="ECO:0000313" key="1">
    <source>
        <dbReference type="EMBL" id="OTF73423.1"/>
    </source>
</evidence>
<dbReference type="Proteomes" id="UP000194236">
    <property type="component" value="Unassembled WGS sequence"/>
</dbReference>
<protein>
    <submittedName>
        <fullName evidence="1">Uncharacterized protein</fullName>
    </submittedName>
</protein>
<dbReference type="EMBL" id="MUJZ01051652">
    <property type="protein sequence ID" value="OTF73423.1"/>
    <property type="molecule type" value="Genomic_DNA"/>
</dbReference>
<gene>
    <name evidence="1" type="ORF">BLA29_005630</name>
</gene>
<reference evidence="1 2" key="1">
    <citation type="submission" date="2017-03" db="EMBL/GenBank/DDBJ databases">
        <title>Genome Survey of Euroglyphus maynei.</title>
        <authorList>
            <person name="Arlian L.G."/>
            <person name="Morgan M.S."/>
            <person name="Rider S.D."/>
        </authorList>
    </citation>
    <scope>NUCLEOTIDE SEQUENCE [LARGE SCALE GENOMIC DNA]</scope>
    <source>
        <strain evidence="1">Arlian Lab</strain>
        <tissue evidence="1">Whole body</tissue>
    </source>
</reference>
<dbReference type="AlphaFoldDB" id="A0A1Y3B0N0"/>